<evidence type="ECO:0000256" key="7">
    <source>
        <dbReference type="ARBA" id="ARBA00023027"/>
    </source>
</evidence>
<keyword evidence="3" id="KW-0597">Phosphoprotein</keyword>
<keyword evidence="4" id="KW-0808">Transferase</keyword>
<keyword evidence="5" id="KW-0479">Metal-binding</keyword>
<dbReference type="GO" id="GO:0097372">
    <property type="term" value="F:histone H3K18 deacetylase activity, NAD-dependent"/>
    <property type="evidence" value="ECO:0007669"/>
    <property type="project" value="TreeGrafter"/>
</dbReference>
<dbReference type="Pfam" id="PF02146">
    <property type="entry name" value="SIR2"/>
    <property type="match status" value="1"/>
</dbReference>
<evidence type="ECO:0000256" key="9">
    <source>
        <dbReference type="ARBA" id="ARBA00041832"/>
    </source>
</evidence>
<evidence type="ECO:0000256" key="3">
    <source>
        <dbReference type="ARBA" id="ARBA00022553"/>
    </source>
</evidence>
<name>A0A2L0U154_9BILA</name>
<dbReference type="PANTHER" id="PTHR11085">
    <property type="entry name" value="NAD-DEPENDENT PROTEIN DEACYLASE SIRTUIN-5, MITOCHONDRIAL-RELATED"/>
    <property type="match status" value="1"/>
</dbReference>
<accession>A0A2L0U154</accession>
<dbReference type="GO" id="GO:0070403">
    <property type="term" value="F:NAD+ binding"/>
    <property type="evidence" value="ECO:0007669"/>
    <property type="project" value="InterPro"/>
</dbReference>
<dbReference type="GO" id="GO:0046872">
    <property type="term" value="F:metal ion binding"/>
    <property type="evidence" value="ECO:0007669"/>
    <property type="project" value="UniProtKB-KW"/>
</dbReference>
<reference evidence="13" key="1">
    <citation type="submission" date="2017-09" db="EMBL/GenBank/DDBJ databases">
        <authorList>
            <person name="Ehlers B."/>
            <person name="Leendertz F.H."/>
        </authorList>
    </citation>
    <scope>NUCLEOTIDE SEQUENCE</scope>
</reference>
<protein>
    <recommendedName>
        <fullName evidence="2">protein acetyllysine N-acetyltransferase</fullName>
        <ecNumber evidence="2">2.3.1.286</ecNumber>
    </recommendedName>
    <alternativeName>
        <fullName evidence="10">Regulatory protein SIR2 homolog 7</fullName>
    </alternativeName>
    <alternativeName>
        <fullName evidence="9">SIR2-like protein 7</fullName>
    </alternativeName>
</protein>
<dbReference type="PROSITE" id="PS50305">
    <property type="entry name" value="SIRTUIN"/>
    <property type="match status" value="1"/>
</dbReference>
<sequence length="388" mass="44447">MLKTRSGRCIKPNSEYFESISSKKQHKCLVLKIKKILKKQESLRSEEEKDLIINFQDVVKNINLTQTKKSNAQLHQEIVIDEEDILKMKCSELARAIKNSKKCVVYTGAGISTSASIPDYRGPSGLWTMLKKGVKVKIPDFSLVEPTYSHMALLELVNKNIVSHIVSQNCDGLHLRSGLDRTKLSELHGNCFVEFCTQCNSEYIRLFDVTEKTAFRKHLTGRYCSSCPTSQLEDSIIHFGEKLRDGMPYNWQGANNNVNDADLILCLGTSLKVLKHYNCLWPKKKADLYIVNIQWTPKDKMAKLKINGYCDQVLKLVLDELNENSNMCLNVTNYEVKSDPLFEIATELKEYEYNTTNKSLLTKDFISKKNPIETKSESGWFTKCFKKK</sequence>
<dbReference type="SUPFAM" id="SSF52467">
    <property type="entry name" value="DHS-like NAD/FAD-binding domain"/>
    <property type="match status" value="1"/>
</dbReference>
<dbReference type="GO" id="GO:0000785">
    <property type="term" value="C:chromatin"/>
    <property type="evidence" value="ECO:0007669"/>
    <property type="project" value="TreeGrafter"/>
</dbReference>
<comment type="similarity">
    <text evidence="8">Belongs to the sirtuin family. Class IV subfamily.</text>
</comment>
<evidence type="ECO:0000256" key="6">
    <source>
        <dbReference type="ARBA" id="ARBA00022833"/>
    </source>
</evidence>
<evidence type="ECO:0000256" key="11">
    <source>
        <dbReference type="PROSITE-ProRule" id="PRU00236"/>
    </source>
</evidence>
<evidence type="ECO:0000256" key="1">
    <source>
        <dbReference type="ARBA" id="ARBA00001947"/>
    </source>
</evidence>
<dbReference type="InterPro" id="IPR003000">
    <property type="entry name" value="Sirtuin"/>
</dbReference>
<keyword evidence="6" id="KW-0862">Zinc</keyword>
<proteinExistence type="evidence at transcript level"/>
<comment type="caution">
    <text evidence="11">Lacks conserved residue(s) required for the propagation of feature annotation.</text>
</comment>
<dbReference type="InterPro" id="IPR029035">
    <property type="entry name" value="DHS-like_NAD/FAD-binding_dom"/>
</dbReference>
<dbReference type="InterPro" id="IPR050134">
    <property type="entry name" value="NAD-dep_sirtuin_deacylases"/>
</dbReference>
<feature type="domain" description="Deacetylase sirtuin-type" evidence="12">
    <location>
        <begin position="83"/>
        <end position="324"/>
    </location>
</feature>
<dbReference type="Gene3D" id="2.20.28.200">
    <property type="match status" value="1"/>
</dbReference>
<dbReference type="PANTHER" id="PTHR11085:SF1">
    <property type="entry name" value="NAD-DEPENDENT PROTEIN DEACETYLASE SIRTUIN-7"/>
    <property type="match status" value="1"/>
</dbReference>
<evidence type="ECO:0000256" key="8">
    <source>
        <dbReference type="ARBA" id="ARBA00038170"/>
    </source>
</evidence>
<evidence type="ECO:0000256" key="2">
    <source>
        <dbReference type="ARBA" id="ARBA00012928"/>
    </source>
</evidence>
<dbReference type="FunFam" id="3.40.50.1220:FF:000038">
    <property type="entry name" value="NAD-dependent protein deacetylase sirtuin-6 isoform X2"/>
    <property type="match status" value="1"/>
</dbReference>
<evidence type="ECO:0000259" key="12">
    <source>
        <dbReference type="PROSITE" id="PS50305"/>
    </source>
</evidence>
<evidence type="ECO:0000256" key="4">
    <source>
        <dbReference type="ARBA" id="ARBA00022679"/>
    </source>
</evidence>
<keyword evidence="7" id="KW-0520">NAD</keyword>
<comment type="cofactor">
    <cofactor evidence="1">
        <name>Zn(2+)</name>
        <dbReference type="ChEBI" id="CHEBI:29105"/>
    </cofactor>
</comment>
<dbReference type="Gene3D" id="3.40.50.1220">
    <property type="entry name" value="TPP-binding domain"/>
    <property type="match status" value="1"/>
</dbReference>
<dbReference type="EC" id="2.3.1.286" evidence="2"/>
<reference evidence="13" key="2">
    <citation type="journal article" date="2018" name="Sci. Rep.">
        <title>Aging extension and modifications of lipid metabolism in the monogonont rotifer Brachionus koreanus under chronic caloric restriction.</title>
        <authorList>
            <person name="Lee M.C."/>
            <person name="Park J.C."/>
            <person name="Yoon D.S."/>
            <person name="Han J."/>
            <person name="Kang S."/>
            <person name="Kamizono S."/>
            <person name="Om A.S."/>
            <person name="Shin K.H."/>
            <person name="Hagiwara A."/>
            <person name="Lee J.S."/>
        </authorList>
    </citation>
    <scope>NUCLEOTIDE SEQUENCE</scope>
</reference>
<dbReference type="AlphaFoldDB" id="A0A2L0U154"/>
<dbReference type="EMBL" id="MF945618">
    <property type="protein sequence ID" value="AUZ82953.1"/>
    <property type="molecule type" value="mRNA"/>
</dbReference>
<dbReference type="InterPro" id="IPR026590">
    <property type="entry name" value="Ssirtuin_cat_dom"/>
</dbReference>
<evidence type="ECO:0000256" key="5">
    <source>
        <dbReference type="ARBA" id="ARBA00022723"/>
    </source>
</evidence>
<organism evidence="13">
    <name type="scientific">Brachionus koreanus</name>
    <dbReference type="NCBI Taxonomy" id="1199090"/>
    <lineage>
        <taxon>Eukaryota</taxon>
        <taxon>Metazoa</taxon>
        <taxon>Spiralia</taxon>
        <taxon>Gnathifera</taxon>
        <taxon>Rotifera</taxon>
        <taxon>Eurotatoria</taxon>
        <taxon>Monogononta</taxon>
        <taxon>Pseudotrocha</taxon>
        <taxon>Ploima</taxon>
        <taxon>Brachionidae</taxon>
        <taxon>Brachionus</taxon>
    </lineage>
</organism>
<evidence type="ECO:0000256" key="10">
    <source>
        <dbReference type="ARBA" id="ARBA00043038"/>
    </source>
</evidence>
<evidence type="ECO:0000313" key="13">
    <source>
        <dbReference type="EMBL" id="AUZ82953.1"/>
    </source>
</evidence>
<dbReference type="GO" id="GO:0005634">
    <property type="term" value="C:nucleus"/>
    <property type="evidence" value="ECO:0007669"/>
    <property type="project" value="TreeGrafter"/>
</dbReference>